<evidence type="ECO:0000256" key="1">
    <source>
        <dbReference type="ARBA" id="ARBA00004324"/>
    </source>
</evidence>
<dbReference type="GO" id="GO:0003729">
    <property type="term" value="F:mRNA binding"/>
    <property type="evidence" value="ECO:0007669"/>
    <property type="project" value="InterPro"/>
</dbReference>
<sequence>MSKSSYKSVGGGSTEELDKVDMSLDDIIRLNKKQKQFQAQTTKRRLPVKGRFTQGKKTGPRAAVPFKRGGVVNKRFTRNRKLPPTVARRRGQGVITGLAARKNAVLFKGISPLNRPVQNRPAPNRQMPNSAAVNQRSQPFVQRRQTQIQRRPNRQMDSQKPQGSVSYRPVRLHRRWNAPTAQQTQREARQATFLFRRGIKVHAQVQKTKSAQPTQRTRSWRTPTNNSGILTVSIDNPTARTQPEPAQSWSLHPVTPARPSPPQEEPERKPPKGVALQFDINSVGKQKKTNPFQISRWKHIYLGGGEPDGHLHCSFLYQTGMTLSERFRLLKDQRVAAAQQSSKGGRFVTVA</sequence>
<evidence type="ECO:0000256" key="5">
    <source>
        <dbReference type="ARBA" id="ARBA00022448"/>
    </source>
</evidence>
<evidence type="ECO:0000256" key="10">
    <source>
        <dbReference type="SAM" id="MobiDB-lite"/>
    </source>
</evidence>
<dbReference type="GeneTree" id="ENSGT00390000012807"/>
<dbReference type="Pfam" id="PF07078">
    <property type="entry name" value="FYTT"/>
    <property type="match status" value="2"/>
</dbReference>
<dbReference type="GO" id="GO:0016607">
    <property type="term" value="C:nuclear speck"/>
    <property type="evidence" value="ECO:0007669"/>
    <property type="project" value="UniProtKB-SubCell"/>
</dbReference>
<keyword evidence="7" id="KW-0694">RNA-binding</keyword>
<accession>A0A9J8B7M3</accession>
<dbReference type="Ensembl" id="ENSCCRT00000199225.1">
    <property type="protein sequence ID" value="ENSCCRP00000149310.1"/>
    <property type="gene ID" value="ENSCCRG00000079529.1"/>
</dbReference>
<dbReference type="AlphaFoldDB" id="A0A9J8B7M3"/>
<dbReference type="OMA" id="FXNIERY"/>
<evidence type="ECO:0000256" key="2">
    <source>
        <dbReference type="ARBA" id="ARBA00004642"/>
    </source>
</evidence>
<feature type="region of interest" description="Disordered" evidence="10">
    <location>
        <begin position="115"/>
        <end position="168"/>
    </location>
</feature>
<dbReference type="GO" id="GO:0006406">
    <property type="term" value="P:mRNA export from nucleus"/>
    <property type="evidence" value="ECO:0007669"/>
    <property type="project" value="InterPro"/>
</dbReference>
<evidence type="ECO:0000256" key="6">
    <source>
        <dbReference type="ARBA" id="ARBA00022816"/>
    </source>
</evidence>
<dbReference type="Proteomes" id="UP001108240">
    <property type="component" value="Unplaced"/>
</dbReference>
<proteinExistence type="inferred from homology"/>
<feature type="region of interest" description="Disordered" evidence="10">
    <location>
        <begin position="50"/>
        <end position="70"/>
    </location>
</feature>
<feature type="compositionally biased region" description="Polar residues" evidence="10">
    <location>
        <begin position="126"/>
        <end position="165"/>
    </location>
</feature>
<evidence type="ECO:0000256" key="4">
    <source>
        <dbReference type="ARBA" id="ARBA00020622"/>
    </source>
</evidence>
<comment type="similarity">
    <text evidence="3">Belongs to the UIF family.</text>
</comment>
<feature type="region of interest" description="Disordered" evidence="10">
    <location>
        <begin position="204"/>
        <end position="271"/>
    </location>
</feature>
<evidence type="ECO:0000313" key="11">
    <source>
        <dbReference type="Ensembl" id="ENSCCRP00000149310.1"/>
    </source>
</evidence>
<comment type="subcellular location">
    <subcellularLocation>
        <location evidence="1">Nucleus speckle</location>
    </subcellularLocation>
    <subcellularLocation>
        <location evidence="2">Nucleus</location>
        <location evidence="2">Nucleoplasm</location>
    </subcellularLocation>
</comment>
<keyword evidence="5" id="KW-0813">Transport</keyword>
<protein>
    <recommendedName>
        <fullName evidence="4">UAP56-interacting factor</fullName>
    </recommendedName>
    <alternativeName>
        <fullName evidence="9">Forty-two-three domain-containing protein 1</fullName>
    </alternativeName>
</protein>
<evidence type="ECO:0000256" key="7">
    <source>
        <dbReference type="ARBA" id="ARBA00022884"/>
    </source>
</evidence>
<evidence type="ECO:0000256" key="3">
    <source>
        <dbReference type="ARBA" id="ARBA00010722"/>
    </source>
</evidence>
<name>A0A9J8B7M3_CYPCA</name>
<reference evidence="11" key="2">
    <citation type="submission" date="2025-09" db="UniProtKB">
        <authorList>
            <consortium name="Ensembl"/>
        </authorList>
    </citation>
    <scope>IDENTIFICATION</scope>
</reference>
<dbReference type="PANTHER" id="PTHR21038:SF2">
    <property type="entry name" value="UAP56-INTERACTING FACTOR"/>
    <property type="match status" value="1"/>
</dbReference>
<dbReference type="InterPro" id="IPR009782">
    <property type="entry name" value="FYTTD1"/>
</dbReference>
<reference evidence="11" key="1">
    <citation type="submission" date="2025-08" db="UniProtKB">
        <authorList>
            <consortium name="Ensembl"/>
        </authorList>
    </citation>
    <scope>IDENTIFICATION</scope>
</reference>
<evidence type="ECO:0000256" key="8">
    <source>
        <dbReference type="ARBA" id="ARBA00023242"/>
    </source>
</evidence>
<keyword evidence="6" id="KW-0509">mRNA transport</keyword>
<dbReference type="PANTHER" id="PTHR21038">
    <property type="entry name" value="40-2-3 PROTEIN-RELATED"/>
    <property type="match status" value="1"/>
</dbReference>
<keyword evidence="8" id="KW-0539">Nucleus</keyword>
<evidence type="ECO:0000313" key="12">
    <source>
        <dbReference type="Proteomes" id="UP001108240"/>
    </source>
</evidence>
<feature type="compositionally biased region" description="Polar residues" evidence="10">
    <location>
        <begin position="205"/>
        <end position="250"/>
    </location>
</feature>
<evidence type="ECO:0000256" key="9">
    <source>
        <dbReference type="ARBA" id="ARBA00030067"/>
    </source>
</evidence>
<keyword evidence="12" id="KW-1185">Reference proteome</keyword>
<organism evidence="11 12">
    <name type="scientific">Cyprinus carpio carpio</name>
    <dbReference type="NCBI Taxonomy" id="630221"/>
    <lineage>
        <taxon>Eukaryota</taxon>
        <taxon>Metazoa</taxon>
        <taxon>Chordata</taxon>
        <taxon>Craniata</taxon>
        <taxon>Vertebrata</taxon>
        <taxon>Euteleostomi</taxon>
        <taxon>Actinopterygii</taxon>
        <taxon>Neopterygii</taxon>
        <taxon>Teleostei</taxon>
        <taxon>Ostariophysi</taxon>
        <taxon>Cypriniformes</taxon>
        <taxon>Cyprinidae</taxon>
        <taxon>Cyprininae</taxon>
        <taxon>Cyprinus</taxon>
    </lineage>
</organism>